<dbReference type="InterPro" id="IPR036525">
    <property type="entry name" value="Tubulin/FtsZ_GTPase_sf"/>
</dbReference>
<dbReference type="KEGG" id="ngr:NAEGRDRAFT_88212"/>
<evidence type="ECO:0000313" key="6">
    <source>
        <dbReference type="EMBL" id="EFC42639.1"/>
    </source>
</evidence>
<dbReference type="InParanoid" id="D2VKR7"/>
<dbReference type="GO" id="GO:0007017">
    <property type="term" value="P:microtubule-based process"/>
    <property type="evidence" value="ECO:0007669"/>
    <property type="project" value="InterPro"/>
</dbReference>
<gene>
    <name evidence="6" type="ORF">NAEGRDRAFT_88212</name>
</gene>
<keyword evidence="4" id="KW-0342">GTP-binding</keyword>
<accession>D2VKR7</accession>
<protein>
    <submittedName>
        <fullName evidence="6">Beta-tubulin</fullName>
    </submittedName>
</protein>
<reference evidence="6 7" key="1">
    <citation type="journal article" date="2010" name="Cell">
        <title>The genome of Naegleria gruberi illuminates early eukaryotic versatility.</title>
        <authorList>
            <person name="Fritz-Laylin L.K."/>
            <person name="Prochnik S.E."/>
            <person name="Ginger M.L."/>
            <person name="Dacks J.B."/>
            <person name="Carpenter M.L."/>
            <person name="Field M.C."/>
            <person name="Kuo A."/>
            <person name="Paredez A."/>
            <person name="Chapman J."/>
            <person name="Pham J."/>
            <person name="Shu S."/>
            <person name="Neupane R."/>
            <person name="Cipriano M."/>
            <person name="Mancuso J."/>
            <person name="Tu H."/>
            <person name="Salamov A."/>
            <person name="Lindquist E."/>
            <person name="Shapiro H."/>
            <person name="Lucas S."/>
            <person name="Grigoriev I.V."/>
            <person name="Cande W.Z."/>
            <person name="Fulton C."/>
            <person name="Rokhsar D.S."/>
            <person name="Dawson S.C."/>
        </authorList>
    </citation>
    <scope>NUCLEOTIDE SEQUENCE [LARGE SCALE GENOMIC DNA]</scope>
    <source>
        <strain evidence="6 7">NEG-M</strain>
    </source>
</reference>
<dbReference type="InterPro" id="IPR003008">
    <property type="entry name" value="Tubulin_FtsZ_GTPase"/>
</dbReference>
<dbReference type="Gene3D" id="3.40.50.1440">
    <property type="entry name" value="Tubulin/FtsZ, GTPase domain"/>
    <property type="match status" value="1"/>
</dbReference>
<feature type="domain" description="Tubulin/FtsZ GTPase" evidence="5">
    <location>
        <begin position="59"/>
        <end position="262"/>
    </location>
</feature>
<dbReference type="EMBL" id="GG738878">
    <property type="protein sequence ID" value="EFC42639.1"/>
    <property type="molecule type" value="Genomic_DNA"/>
</dbReference>
<keyword evidence="7" id="KW-1185">Reference proteome</keyword>
<evidence type="ECO:0000256" key="2">
    <source>
        <dbReference type="ARBA" id="ARBA00022701"/>
    </source>
</evidence>
<dbReference type="SUPFAM" id="SSF52490">
    <property type="entry name" value="Tubulin nucleotide-binding domain-like"/>
    <property type="match status" value="1"/>
</dbReference>
<dbReference type="Proteomes" id="UP000006671">
    <property type="component" value="Unassembled WGS sequence"/>
</dbReference>
<name>D2VKR7_NAEGR</name>
<proteinExistence type="inferred from homology"/>
<evidence type="ECO:0000256" key="4">
    <source>
        <dbReference type="ARBA" id="ARBA00023134"/>
    </source>
</evidence>
<dbReference type="GeneID" id="8852830"/>
<sequence length="437" mass="50495">MKEIIPLCFGQCGINIGSDFIQQIYREHFFPSKSSSIHDRNANYNENDELMMNTMRGEASIYFSESSNSTFTSRGLLIDLQSQFKYQSKLLNNDEIQNTIDLNNNVIFPRQNGVYCSPDWPGGKYESGADLFTNDVMDRVRKLLEDCDSFHGFQFFHGMVGSSSGFYSRICAHLREEYPDKMFWSCSVFHDSKSEDKAVWMYDSILTFQYMMELNDMITCVRNSELIDKCVQNGKDYPTYRDYNNVIRSFFPNITSVFRYPSQQGCDLRKMCLNLAPTRHCLIEVSETTALQNETTPIYETIYNLNSQLIQQKSSEKILSAISILRASGTLGLEAERNLRKSVKDHSQSEFPFKPLVVNQQSSDNTISNTLLTNSSSITTALENIYEVTERFFRRKTFIYGYTRGGLEEMEITESQYYLREAIDTYTESEPKEDELA</sequence>
<dbReference type="SMART" id="SM00864">
    <property type="entry name" value="Tubulin"/>
    <property type="match status" value="1"/>
</dbReference>
<evidence type="ECO:0000259" key="5">
    <source>
        <dbReference type="SMART" id="SM00864"/>
    </source>
</evidence>
<dbReference type="InterPro" id="IPR023123">
    <property type="entry name" value="Tubulin_C"/>
</dbReference>
<comment type="similarity">
    <text evidence="1">Belongs to the tubulin family.</text>
</comment>
<dbReference type="InterPro" id="IPR008280">
    <property type="entry name" value="Tub_FtsZ_C"/>
</dbReference>
<dbReference type="GO" id="GO:0005525">
    <property type="term" value="F:GTP binding"/>
    <property type="evidence" value="ECO:0007669"/>
    <property type="project" value="UniProtKB-KW"/>
</dbReference>
<dbReference type="AlphaFoldDB" id="D2VKR7"/>
<dbReference type="eggNOG" id="KOG1375">
    <property type="taxonomic scope" value="Eukaryota"/>
</dbReference>
<dbReference type="InterPro" id="IPR000217">
    <property type="entry name" value="Tubulin"/>
</dbReference>
<organism evidence="7">
    <name type="scientific">Naegleria gruberi</name>
    <name type="common">Amoeba</name>
    <dbReference type="NCBI Taxonomy" id="5762"/>
    <lineage>
        <taxon>Eukaryota</taxon>
        <taxon>Discoba</taxon>
        <taxon>Heterolobosea</taxon>
        <taxon>Tetramitia</taxon>
        <taxon>Eutetramitia</taxon>
        <taxon>Vahlkampfiidae</taxon>
        <taxon>Naegleria</taxon>
    </lineage>
</organism>
<dbReference type="Pfam" id="PF00091">
    <property type="entry name" value="Tubulin"/>
    <property type="match status" value="1"/>
</dbReference>
<dbReference type="PRINTS" id="PR01161">
    <property type="entry name" value="TUBULIN"/>
</dbReference>
<dbReference type="VEuPathDB" id="AmoebaDB:NAEGRDRAFT_88212"/>
<keyword evidence="3" id="KW-0547">Nucleotide-binding</keyword>
<dbReference type="STRING" id="5762.D2VKR7"/>
<dbReference type="SUPFAM" id="SSF55307">
    <property type="entry name" value="Tubulin C-terminal domain-like"/>
    <property type="match status" value="1"/>
</dbReference>
<keyword evidence="2" id="KW-0493">Microtubule</keyword>
<dbReference type="GO" id="GO:0005874">
    <property type="term" value="C:microtubule"/>
    <property type="evidence" value="ECO:0007669"/>
    <property type="project" value="UniProtKB-KW"/>
</dbReference>
<evidence type="ECO:0000256" key="1">
    <source>
        <dbReference type="ARBA" id="ARBA00009636"/>
    </source>
</evidence>
<evidence type="ECO:0000313" key="7">
    <source>
        <dbReference type="Proteomes" id="UP000006671"/>
    </source>
</evidence>
<dbReference type="RefSeq" id="XP_002675383.1">
    <property type="nucleotide sequence ID" value="XM_002675337.1"/>
</dbReference>
<evidence type="ECO:0000256" key="3">
    <source>
        <dbReference type="ARBA" id="ARBA00022741"/>
    </source>
</evidence>
<dbReference type="Gene3D" id="1.10.287.600">
    <property type="entry name" value="Helix hairpin bin"/>
    <property type="match status" value="1"/>
</dbReference>
<dbReference type="PANTHER" id="PTHR11588">
    <property type="entry name" value="TUBULIN"/>
    <property type="match status" value="1"/>
</dbReference>